<evidence type="ECO:0000256" key="2">
    <source>
        <dbReference type="ARBA" id="ARBA00022723"/>
    </source>
</evidence>
<feature type="binding site" evidence="5">
    <location>
        <position position="471"/>
    </location>
    <ligand>
        <name>Fe cation</name>
        <dbReference type="ChEBI" id="CHEBI:24875"/>
        <note>catalytic</note>
    </ligand>
</feature>
<dbReference type="Proteomes" id="UP000431401">
    <property type="component" value="Unassembled WGS sequence"/>
</dbReference>
<dbReference type="RefSeq" id="WP_153348125.1">
    <property type="nucleotide sequence ID" value="NZ_WEGI01000015.1"/>
</dbReference>
<name>A0A7K0DYJ5_9NOCA</name>
<evidence type="ECO:0000256" key="5">
    <source>
        <dbReference type="PIRSR" id="PIRSR604294-1"/>
    </source>
</evidence>
<evidence type="ECO:0000256" key="4">
    <source>
        <dbReference type="ARBA" id="ARBA00023004"/>
    </source>
</evidence>
<evidence type="ECO:0000256" key="6">
    <source>
        <dbReference type="RuleBase" id="RU364048"/>
    </source>
</evidence>
<keyword evidence="2 5" id="KW-0479">Metal-binding</keyword>
<feature type="binding site" evidence="5">
    <location>
        <position position="224"/>
    </location>
    <ligand>
        <name>Fe cation</name>
        <dbReference type="ChEBI" id="CHEBI:24875"/>
        <note>catalytic</note>
    </ligand>
</feature>
<dbReference type="GO" id="GO:0010436">
    <property type="term" value="F:carotenoid dioxygenase activity"/>
    <property type="evidence" value="ECO:0007669"/>
    <property type="project" value="TreeGrafter"/>
</dbReference>
<proteinExistence type="inferred from homology"/>
<evidence type="ECO:0000256" key="3">
    <source>
        <dbReference type="ARBA" id="ARBA00023002"/>
    </source>
</evidence>
<evidence type="ECO:0000256" key="7">
    <source>
        <dbReference type="SAM" id="MobiDB-lite"/>
    </source>
</evidence>
<evidence type="ECO:0000313" key="9">
    <source>
        <dbReference type="Proteomes" id="UP000431401"/>
    </source>
</evidence>
<dbReference type="GO" id="GO:0016121">
    <property type="term" value="P:carotene catabolic process"/>
    <property type="evidence" value="ECO:0007669"/>
    <property type="project" value="TreeGrafter"/>
</dbReference>
<comment type="similarity">
    <text evidence="1 6">Belongs to the carotenoid oxygenase family.</text>
</comment>
<reference evidence="8 9" key="1">
    <citation type="submission" date="2019-10" db="EMBL/GenBank/DDBJ databases">
        <title>Nocardia macrotermitis sp. nov. and Nocardia aurantia sp. nov., isolated from the gut of fungus growing-termite Macrotermes natalensis.</title>
        <authorList>
            <person name="Benndorf R."/>
            <person name="Schwitalla J."/>
            <person name="Martin K."/>
            <person name="De Beer W."/>
            <person name="Kaster A.-K."/>
            <person name="Vollmers J."/>
            <person name="Poulsen M."/>
            <person name="Beemelmanns C."/>
        </authorList>
    </citation>
    <scope>NUCLEOTIDE SEQUENCE [LARGE SCALE GENOMIC DNA]</scope>
    <source>
        <strain evidence="8 9">RB56</strain>
    </source>
</reference>
<evidence type="ECO:0000256" key="1">
    <source>
        <dbReference type="ARBA" id="ARBA00006787"/>
    </source>
</evidence>
<sequence length="479" mass="53220">MFVSKSLRDPAVTDLGGRSPWDSQPQEFGYRVDEIEGRLPEGLRGELYRIGPGRFDVGAHPVAHVFDGDGMVSRLAIDEHGVHFRNRYVRTREYRRTSAGAPLGRGFGTQRAGGALANAFRPPANMSNTNVLVHDDRLYSLWEGGRPYRLDPRTLETHGAESFGGALKRMGAFSAHPKRDPVSGEIYNFGFDFFPRPMIRCYRLTGGRLKDIASVPIRQFSFVHDFALTERHLVFVIAPIVVNRPISAVLGLSSIDRAMSYEPRLGTTIVLVPRAGGAPITVETEALFHFHVTNAYETDTATAVELVTHDPGRGWSGWNGHLRRYRTDPGPAFGGQLTRLTIDRRSTRVTREVLHDNGCEFPQLDQRYATRPHRYSYVAAASAHGGDPDSITTIDHDTGRSHTYTTAPGDTVCEPLFAPSEGGTEGDGWLLTFEHQPATKRTRVQVLPADRPDRGPIATIRLRHHVPMTFHGAFVPARR</sequence>
<keyword evidence="6" id="KW-0223">Dioxygenase</keyword>
<dbReference type="PANTHER" id="PTHR10543">
    <property type="entry name" value="BETA-CAROTENE DIOXYGENASE"/>
    <property type="match status" value="1"/>
</dbReference>
<dbReference type="OrthoDB" id="6636843at2"/>
<organism evidence="8 9">
    <name type="scientific">Nocardia aurantia</name>
    <dbReference type="NCBI Taxonomy" id="2585199"/>
    <lineage>
        <taxon>Bacteria</taxon>
        <taxon>Bacillati</taxon>
        <taxon>Actinomycetota</taxon>
        <taxon>Actinomycetes</taxon>
        <taxon>Mycobacteriales</taxon>
        <taxon>Nocardiaceae</taxon>
        <taxon>Nocardia</taxon>
    </lineage>
</organism>
<dbReference type="PANTHER" id="PTHR10543:SF89">
    <property type="entry name" value="CAROTENOID 9,10(9',10')-CLEAVAGE DIOXYGENASE 1"/>
    <property type="match status" value="1"/>
</dbReference>
<keyword evidence="4 5" id="KW-0408">Iron</keyword>
<comment type="cofactor">
    <cofactor evidence="5 6">
        <name>Fe(2+)</name>
        <dbReference type="ChEBI" id="CHEBI:29033"/>
    </cofactor>
    <text evidence="5 6">Binds 1 Fe(2+) ion per subunit.</text>
</comment>
<dbReference type="InterPro" id="IPR004294">
    <property type="entry name" value="Carotenoid_Oase"/>
</dbReference>
<dbReference type="EMBL" id="WEGI01000015">
    <property type="protein sequence ID" value="MQY30880.1"/>
    <property type="molecule type" value="Genomic_DNA"/>
</dbReference>
<dbReference type="Pfam" id="PF03055">
    <property type="entry name" value="RPE65"/>
    <property type="match status" value="1"/>
</dbReference>
<keyword evidence="9" id="KW-1185">Reference proteome</keyword>
<feature type="binding site" evidence="5">
    <location>
        <position position="291"/>
    </location>
    <ligand>
        <name>Fe cation</name>
        <dbReference type="ChEBI" id="CHEBI:24875"/>
        <note>catalytic</note>
    </ligand>
</feature>
<dbReference type="EC" id="1.13.11.-" evidence="6"/>
<feature type="binding site" evidence="5">
    <location>
        <position position="176"/>
    </location>
    <ligand>
        <name>Fe cation</name>
        <dbReference type="ChEBI" id="CHEBI:24875"/>
        <note>catalytic</note>
    </ligand>
</feature>
<gene>
    <name evidence="8" type="ORF">NRB56_64840</name>
</gene>
<evidence type="ECO:0000313" key="8">
    <source>
        <dbReference type="EMBL" id="MQY30880.1"/>
    </source>
</evidence>
<protein>
    <recommendedName>
        <fullName evidence="6">Dioxygenase</fullName>
        <ecNumber evidence="6">1.13.11.-</ecNumber>
    </recommendedName>
</protein>
<dbReference type="AlphaFoldDB" id="A0A7K0DYJ5"/>
<keyword evidence="3 6" id="KW-0560">Oxidoreductase</keyword>
<feature type="region of interest" description="Disordered" evidence="7">
    <location>
        <begin position="1"/>
        <end position="26"/>
    </location>
</feature>
<accession>A0A7K0DYJ5</accession>
<dbReference type="GO" id="GO:0046872">
    <property type="term" value="F:metal ion binding"/>
    <property type="evidence" value="ECO:0007669"/>
    <property type="project" value="UniProtKB-KW"/>
</dbReference>
<comment type="caution">
    <text evidence="8">The sequence shown here is derived from an EMBL/GenBank/DDBJ whole genome shotgun (WGS) entry which is preliminary data.</text>
</comment>